<dbReference type="Pfam" id="PF13480">
    <property type="entry name" value="Acetyltransf_6"/>
    <property type="match status" value="1"/>
</dbReference>
<dbReference type="Proteomes" id="UP001352263">
    <property type="component" value="Unassembled WGS sequence"/>
</dbReference>
<evidence type="ECO:0000259" key="1">
    <source>
        <dbReference type="Pfam" id="PF13480"/>
    </source>
</evidence>
<dbReference type="SUPFAM" id="SSF55729">
    <property type="entry name" value="Acyl-CoA N-acyltransferases (Nat)"/>
    <property type="match status" value="1"/>
</dbReference>
<dbReference type="RefSeq" id="WP_326505542.1">
    <property type="nucleotide sequence ID" value="NZ_JAWIIV010000004.1"/>
</dbReference>
<dbReference type="InterPro" id="IPR016181">
    <property type="entry name" value="Acyl_CoA_acyltransferase"/>
</dbReference>
<dbReference type="InterPro" id="IPR038740">
    <property type="entry name" value="BioF2-like_GNAT_dom"/>
</dbReference>
<proteinExistence type="predicted"/>
<keyword evidence="3" id="KW-1185">Reference proteome</keyword>
<feature type="domain" description="BioF2-like acetyltransferase" evidence="1">
    <location>
        <begin position="148"/>
        <end position="289"/>
    </location>
</feature>
<name>A0ABU6J5A3_9BURK</name>
<dbReference type="EC" id="2.3.1.-" evidence="2"/>
<sequence length="383" mass="44028">MNSDRVLISDFENEFPDELEHALESLYHSPFATLAHHRHYCDLRRGVHAYVARGSDRQVRAALLWRREGRVARVLNEQIELTKEELGRFARHVFATRKDIDIIELHAVHAELPERDELPLPRQRFDCAEDIVLSLPDSVDAYRASLGKSTRSYLNRYMNKLRRDHPGMRHEVIEKDDISESQVRRIVALNHARMRERCRASAIDEDELARILELVRRYGLLTQVHIDGQVRAGTIELQLGQHYFLQMIAHDCAYNDYGLGTLCCYLAICECIARGGTEYHFLWGRYPYKTRLLGRQRRLQHIALYRDGARLALHCGLAAANAWHAGQFRRHDWLMNHLHQPDLLGAGLRAAARGAHAVRGMLAFPRSIAHAAAQAARSHRKAG</sequence>
<keyword evidence="2" id="KW-0808">Transferase</keyword>
<keyword evidence="2" id="KW-0012">Acyltransferase</keyword>
<accession>A0ABU6J5A3</accession>
<dbReference type="GO" id="GO:0016746">
    <property type="term" value="F:acyltransferase activity"/>
    <property type="evidence" value="ECO:0007669"/>
    <property type="project" value="UniProtKB-KW"/>
</dbReference>
<comment type="caution">
    <text evidence="2">The sequence shown here is derived from an EMBL/GenBank/DDBJ whole genome shotgun (WGS) entry which is preliminary data.</text>
</comment>
<organism evidence="2 3">
    <name type="scientific">Noviherbaspirillum album</name>
    <dbReference type="NCBI Taxonomy" id="3080276"/>
    <lineage>
        <taxon>Bacteria</taxon>
        <taxon>Pseudomonadati</taxon>
        <taxon>Pseudomonadota</taxon>
        <taxon>Betaproteobacteria</taxon>
        <taxon>Burkholderiales</taxon>
        <taxon>Oxalobacteraceae</taxon>
        <taxon>Noviherbaspirillum</taxon>
    </lineage>
</organism>
<dbReference type="Gene3D" id="3.40.630.30">
    <property type="match status" value="1"/>
</dbReference>
<gene>
    <name evidence="2" type="ORF">RY831_06660</name>
</gene>
<protein>
    <submittedName>
        <fullName evidence="2">GNAT family N-acetyltransferase</fullName>
        <ecNumber evidence="2">2.3.1.-</ecNumber>
    </submittedName>
</protein>
<dbReference type="EMBL" id="JAWIIV010000004">
    <property type="protein sequence ID" value="MEC4718820.1"/>
    <property type="molecule type" value="Genomic_DNA"/>
</dbReference>
<evidence type="ECO:0000313" key="2">
    <source>
        <dbReference type="EMBL" id="MEC4718820.1"/>
    </source>
</evidence>
<reference evidence="2 3" key="1">
    <citation type="submission" date="2023-10" db="EMBL/GenBank/DDBJ databases">
        <title>Noviherbaspirillum sp. CPCC 100848 genome assembly.</title>
        <authorList>
            <person name="Li X.Y."/>
            <person name="Fang X.M."/>
        </authorList>
    </citation>
    <scope>NUCLEOTIDE SEQUENCE [LARGE SCALE GENOMIC DNA]</scope>
    <source>
        <strain evidence="2 3">CPCC 100848</strain>
    </source>
</reference>
<evidence type="ECO:0000313" key="3">
    <source>
        <dbReference type="Proteomes" id="UP001352263"/>
    </source>
</evidence>